<sequence length="384" mass="43046">MKSTSSPQDPPISHKFSLNFSSPMEENSLSKLLPPPISTQTLHQKISYAKHKTPLRSSKLPKTPSLSTCTTNPKASSNDQSPSFPEKRRVLIVGAGCSGLAAIKSCLDEGLQPLCIERSTDIGGLWNYKDNDATGNAGIYRSLVINTSKEMMMFSDFPPPESFPPFLTHEKVLEYFRLYANHFGLLRYIRFGAEVRRVSKADDYQETGRWKVEYVWRRATRKRSRGISTDEAYNSSDTESDTIQTTDSTIHDLFDGVMICTGHHSVPYIPQIPGLAAFQGHVLHSRSYKESAPFLGKRVVILGMGNSAVDIACDLAKSAKQVYLSSRRGCWLVPRTTFWGLPADMLANSRVVFTLPYRLLDWLVQVQANFRVDHEAYGLRPHHG</sequence>
<evidence type="ECO:0000256" key="4">
    <source>
        <dbReference type="ARBA" id="ARBA00022857"/>
    </source>
</evidence>
<feature type="compositionally biased region" description="Polar residues" evidence="7">
    <location>
        <begin position="64"/>
        <end position="83"/>
    </location>
</feature>
<evidence type="ECO:0000256" key="2">
    <source>
        <dbReference type="ARBA" id="ARBA00022630"/>
    </source>
</evidence>
<keyword evidence="9" id="KW-1185">Reference proteome</keyword>
<evidence type="ECO:0000256" key="5">
    <source>
        <dbReference type="ARBA" id="ARBA00023002"/>
    </source>
</evidence>
<keyword evidence="5 6" id="KW-0560">Oxidoreductase</keyword>
<feature type="region of interest" description="Disordered" evidence="7">
    <location>
        <begin position="50"/>
        <end position="83"/>
    </location>
</feature>
<dbReference type="Gene3D" id="3.50.50.60">
    <property type="entry name" value="FAD/NAD(P)-binding domain"/>
    <property type="match status" value="1"/>
</dbReference>
<evidence type="ECO:0000313" key="9">
    <source>
        <dbReference type="Proteomes" id="UP000762676"/>
    </source>
</evidence>
<evidence type="ECO:0000256" key="7">
    <source>
        <dbReference type="SAM" id="MobiDB-lite"/>
    </source>
</evidence>
<evidence type="ECO:0000313" key="8">
    <source>
        <dbReference type="EMBL" id="GFR79972.1"/>
    </source>
</evidence>
<dbReference type="EC" id="1.-.-.-" evidence="6"/>
<evidence type="ECO:0000256" key="6">
    <source>
        <dbReference type="RuleBase" id="RU361177"/>
    </source>
</evidence>
<feature type="region of interest" description="Disordered" evidence="7">
    <location>
        <begin position="1"/>
        <end position="20"/>
    </location>
</feature>
<protein>
    <recommendedName>
        <fullName evidence="6">Flavin-containing monooxygenase</fullName>
        <ecNumber evidence="6">1.-.-.-</ecNumber>
    </recommendedName>
</protein>
<evidence type="ECO:0000256" key="3">
    <source>
        <dbReference type="ARBA" id="ARBA00022827"/>
    </source>
</evidence>
<dbReference type="InterPro" id="IPR020946">
    <property type="entry name" value="Flavin_mOase-like"/>
</dbReference>
<dbReference type="GO" id="GO:0050661">
    <property type="term" value="F:NADP binding"/>
    <property type="evidence" value="ECO:0007669"/>
    <property type="project" value="InterPro"/>
</dbReference>
<dbReference type="PRINTS" id="PR00370">
    <property type="entry name" value="FMOXYGENASE"/>
</dbReference>
<gene>
    <name evidence="8" type="ORF">ElyMa_002301800</name>
</gene>
<dbReference type="AlphaFoldDB" id="A0AAV4G2R1"/>
<accession>A0AAV4G2R1</accession>
<keyword evidence="4" id="KW-0521">NADP</keyword>
<comment type="cofactor">
    <cofactor evidence="6">
        <name>FAD</name>
        <dbReference type="ChEBI" id="CHEBI:57692"/>
    </cofactor>
</comment>
<keyword evidence="6 8" id="KW-0503">Monooxygenase</keyword>
<keyword evidence="3 6" id="KW-0274">FAD</keyword>
<keyword evidence="2 6" id="KW-0285">Flavoprotein</keyword>
<proteinExistence type="inferred from homology"/>
<dbReference type="GO" id="GO:0004499">
    <property type="term" value="F:N,N-dimethylaniline monooxygenase activity"/>
    <property type="evidence" value="ECO:0007669"/>
    <property type="project" value="InterPro"/>
</dbReference>
<dbReference type="InterPro" id="IPR000960">
    <property type="entry name" value="Flavin_mOase"/>
</dbReference>
<dbReference type="EMBL" id="BMAT01004771">
    <property type="protein sequence ID" value="GFR79972.1"/>
    <property type="molecule type" value="Genomic_DNA"/>
</dbReference>
<dbReference type="GO" id="GO:0050660">
    <property type="term" value="F:flavin adenine dinucleotide binding"/>
    <property type="evidence" value="ECO:0007669"/>
    <property type="project" value="InterPro"/>
</dbReference>
<organism evidence="8 9">
    <name type="scientific">Elysia marginata</name>
    <dbReference type="NCBI Taxonomy" id="1093978"/>
    <lineage>
        <taxon>Eukaryota</taxon>
        <taxon>Metazoa</taxon>
        <taxon>Spiralia</taxon>
        <taxon>Lophotrochozoa</taxon>
        <taxon>Mollusca</taxon>
        <taxon>Gastropoda</taxon>
        <taxon>Heterobranchia</taxon>
        <taxon>Euthyneura</taxon>
        <taxon>Panpulmonata</taxon>
        <taxon>Sacoglossa</taxon>
        <taxon>Placobranchoidea</taxon>
        <taxon>Plakobranchidae</taxon>
        <taxon>Elysia</taxon>
    </lineage>
</organism>
<dbReference type="InterPro" id="IPR050346">
    <property type="entry name" value="FMO-like"/>
</dbReference>
<comment type="caution">
    <text evidence="8">The sequence shown here is derived from an EMBL/GenBank/DDBJ whole genome shotgun (WGS) entry which is preliminary data.</text>
</comment>
<reference evidence="8 9" key="1">
    <citation type="journal article" date="2021" name="Elife">
        <title>Chloroplast acquisition without the gene transfer in kleptoplastic sea slugs, Plakobranchus ocellatus.</title>
        <authorList>
            <person name="Maeda T."/>
            <person name="Takahashi S."/>
            <person name="Yoshida T."/>
            <person name="Shimamura S."/>
            <person name="Takaki Y."/>
            <person name="Nagai Y."/>
            <person name="Toyoda A."/>
            <person name="Suzuki Y."/>
            <person name="Arimoto A."/>
            <person name="Ishii H."/>
            <person name="Satoh N."/>
            <person name="Nishiyama T."/>
            <person name="Hasebe M."/>
            <person name="Maruyama T."/>
            <person name="Minagawa J."/>
            <person name="Obokata J."/>
            <person name="Shigenobu S."/>
        </authorList>
    </citation>
    <scope>NUCLEOTIDE SEQUENCE [LARGE SCALE GENOMIC DNA]</scope>
</reference>
<dbReference type="InterPro" id="IPR036188">
    <property type="entry name" value="FAD/NAD-bd_sf"/>
</dbReference>
<dbReference type="SUPFAM" id="SSF51905">
    <property type="entry name" value="FAD/NAD(P)-binding domain"/>
    <property type="match status" value="1"/>
</dbReference>
<dbReference type="PANTHER" id="PTHR23023">
    <property type="entry name" value="DIMETHYLANILINE MONOOXYGENASE"/>
    <property type="match status" value="1"/>
</dbReference>
<dbReference type="FunFam" id="3.50.50.60:FF:000042">
    <property type="entry name" value="Dimethylaniline monooxygenase [N-oxide-forming]"/>
    <property type="match status" value="1"/>
</dbReference>
<dbReference type="Pfam" id="PF00743">
    <property type="entry name" value="FMO-like"/>
    <property type="match status" value="2"/>
</dbReference>
<dbReference type="Proteomes" id="UP000762676">
    <property type="component" value="Unassembled WGS sequence"/>
</dbReference>
<evidence type="ECO:0000256" key="1">
    <source>
        <dbReference type="ARBA" id="ARBA00009183"/>
    </source>
</evidence>
<comment type="similarity">
    <text evidence="1 6">Belongs to the FMO family.</text>
</comment>
<name>A0AAV4G2R1_9GAST</name>